<dbReference type="PROSITE" id="PS50885">
    <property type="entry name" value="HAMP"/>
    <property type="match status" value="1"/>
</dbReference>
<feature type="transmembrane region" description="Helical" evidence="3">
    <location>
        <begin position="304"/>
        <end position="323"/>
    </location>
</feature>
<protein>
    <submittedName>
        <fullName evidence="5">HAMP domain-containing protein</fullName>
    </submittedName>
</protein>
<dbReference type="CDD" id="cd06225">
    <property type="entry name" value="HAMP"/>
    <property type="match status" value="1"/>
</dbReference>
<keyword evidence="6" id="KW-1185">Reference proteome</keyword>
<dbReference type="RefSeq" id="WP_139210933.1">
    <property type="nucleotide sequence ID" value="NZ_FOFD01000004.1"/>
</dbReference>
<evidence type="ECO:0000313" key="5">
    <source>
        <dbReference type="EMBL" id="SER24898.1"/>
    </source>
</evidence>
<evidence type="ECO:0000256" key="3">
    <source>
        <dbReference type="SAM" id="Phobius"/>
    </source>
</evidence>
<feature type="domain" description="HAMP" evidence="4">
    <location>
        <begin position="324"/>
        <end position="372"/>
    </location>
</feature>
<keyword evidence="3" id="KW-0812">Transmembrane</keyword>
<dbReference type="SUPFAM" id="SSF158472">
    <property type="entry name" value="HAMP domain-like"/>
    <property type="match status" value="1"/>
</dbReference>
<keyword evidence="1" id="KW-0807">Transducer</keyword>
<comment type="similarity">
    <text evidence="2">Belongs to the methyl-accepting chemotaxis (MCP) protein family.</text>
</comment>
<name>A0A1H9MMQ2_9EURY</name>
<dbReference type="SMART" id="SM00304">
    <property type="entry name" value="HAMP"/>
    <property type="match status" value="1"/>
</dbReference>
<dbReference type="OrthoDB" id="8523at2157"/>
<dbReference type="AlphaFoldDB" id="A0A1H9MMQ2"/>
<dbReference type="EMBL" id="FOFD01000004">
    <property type="protein sequence ID" value="SER24898.1"/>
    <property type="molecule type" value="Genomic_DNA"/>
</dbReference>
<dbReference type="GO" id="GO:0007165">
    <property type="term" value="P:signal transduction"/>
    <property type="evidence" value="ECO:0007669"/>
    <property type="project" value="UniProtKB-KW"/>
</dbReference>
<evidence type="ECO:0000259" key="4">
    <source>
        <dbReference type="PROSITE" id="PS50885"/>
    </source>
</evidence>
<evidence type="ECO:0000256" key="2">
    <source>
        <dbReference type="ARBA" id="ARBA00029447"/>
    </source>
</evidence>
<organism evidence="5 6">
    <name type="scientific">Natrinema salaciae</name>
    <dbReference type="NCBI Taxonomy" id="1186196"/>
    <lineage>
        <taxon>Archaea</taxon>
        <taxon>Methanobacteriati</taxon>
        <taxon>Methanobacteriota</taxon>
        <taxon>Stenosarchaea group</taxon>
        <taxon>Halobacteria</taxon>
        <taxon>Halobacteriales</taxon>
        <taxon>Natrialbaceae</taxon>
        <taxon>Natrinema</taxon>
    </lineage>
</organism>
<dbReference type="PANTHER" id="PTHR32089:SF112">
    <property type="entry name" value="LYSOZYME-LIKE PROTEIN-RELATED"/>
    <property type="match status" value="1"/>
</dbReference>
<accession>A0A1H9MMQ2</accession>
<dbReference type="InterPro" id="IPR003660">
    <property type="entry name" value="HAMP_dom"/>
</dbReference>
<reference evidence="6" key="1">
    <citation type="submission" date="2016-10" db="EMBL/GenBank/DDBJ databases">
        <authorList>
            <person name="Varghese N."/>
            <person name="Submissions S."/>
        </authorList>
    </citation>
    <scope>NUCLEOTIDE SEQUENCE [LARGE SCALE GENOMIC DNA]</scope>
    <source>
        <strain evidence="6">DSM 25055</strain>
    </source>
</reference>
<dbReference type="STRING" id="1186196.SAMN04489841_3420"/>
<proteinExistence type="inferred from homology"/>
<evidence type="ECO:0000256" key="1">
    <source>
        <dbReference type="ARBA" id="ARBA00023224"/>
    </source>
</evidence>
<feature type="transmembrane region" description="Helical" evidence="3">
    <location>
        <begin position="36"/>
        <end position="56"/>
    </location>
</feature>
<feature type="non-terminal residue" evidence="5">
    <location>
        <position position="372"/>
    </location>
</feature>
<dbReference type="Proteomes" id="UP000199114">
    <property type="component" value="Unassembled WGS sequence"/>
</dbReference>
<dbReference type="GO" id="GO:0016020">
    <property type="term" value="C:membrane"/>
    <property type="evidence" value="ECO:0007669"/>
    <property type="project" value="InterPro"/>
</dbReference>
<evidence type="ECO:0000313" key="6">
    <source>
        <dbReference type="Proteomes" id="UP000199114"/>
    </source>
</evidence>
<keyword evidence="3" id="KW-0472">Membrane</keyword>
<gene>
    <name evidence="5" type="ORF">SAMN04489841_3420</name>
</gene>
<dbReference type="Pfam" id="PF00672">
    <property type="entry name" value="HAMP"/>
    <property type="match status" value="1"/>
</dbReference>
<keyword evidence="3" id="KW-1133">Transmembrane helix</keyword>
<sequence>MEDSNHESDDRSRGTLATIASALVPSFIQRRYALKFLVSILIVVIVISSVGAYGFLQAEGAVRTSTENQLTETSELRADSLNEWLEKMNLQTRTVSAGKPLQQNEQQAAYLVTEQERMSDDVLAVHLIDTGEGTVKTSTEFPLEGIALSDLEERDVPWANADVPSGAGENDKVWMSSRSYRSPVMDDKPVIAFASSVPDQPNQYVVVIARVQGHLDRIQNSETNQETQIINTNGETVLQIDQEVDADVHESHINDTRQNGSVLFQKTDQEAHAYAYVEKSDWVAITTVDNEHAFAVRDTVAQNVGLIIVSALLTLCLVGFVLGRQTVVPLTALRERAQRMEEGDLDVDLQTHRTDEIGRLYDGFDSMRNSLR</sequence>
<dbReference type="PANTHER" id="PTHR32089">
    <property type="entry name" value="METHYL-ACCEPTING CHEMOTAXIS PROTEIN MCPB"/>
    <property type="match status" value="1"/>
</dbReference>
<dbReference type="Gene3D" id="6.10.340.10">
    <property type="match status" value="1"/>
</dbReference>